<sequence>MRFRFWRSRHQSTPLPTPRESIPVPRPRPSWENAPTRLFPTMGPGRTGNLTPAQRWWAGGWRHPGER</sequence>
<gene>
    <name evidence="2" type="ORF">GA0070614_5148</name>
</gene>
<dbReference type="Proteomes" id="UP000198215">
    <property type="component" value="Chromosome I"/>
</dbReference>
<dbReference type="AlphaFoldDB" id="A0A1C5JR96"/>
<feature type="region of interest" description="Disordered" evidence="1">
    <location>
        <begin position="1"/>
        <end position="67"/>
    </location>
</feature>
<name>A0A1C5JR96_9ACTN</name>
<keyword evidence="3" id="KW-1185">Reference proteome</keyword>
<reference evidence="3" key="1">
    <citation type="submission" date="2016-06" db="EMBL/GenBank/DDBJ databases">
        <authorList>
            <person name="Varghese N."/>
            <person name="Submissions Spin"/>
        </authorList>
    </citation>
    <scope>NUCLEOTIDE SEQUENCE [LARGE SCALE GENOMIC DNA]</scope>
    <source>
        <strain evidence="3">DSM 45161</strain>
    </source>
</reference>
<organism evidence="2 3">
    <name type="scientific">Micromonospora coxensis</name>
    <dbReference type="NCBI Taxonomy" id="356852"/>
    <lineage>
        <taxon>Bacteria</taxon>
        <taxon>Bacillati</taxon>
        <taxon>Actinomycetota</taxon>
        <taxon>Actinomycetes</taxon>
        <taxon>Micromonosporales</taxon>
        <taxon>Micromonosporaceae</taxon>
        <taxon>Micromonospora</taxon>
    </lineage>
</organism>
<evidence type="ECO:0000256" key="1">
    <source>
        <dbReference type="SAM" id="MobiDB-lite"/>
    </source>
</evidence>
<feature type="compositionally biased region" description="Basic residues" evidence="1">
    <location>
        <begin position="1"/>
        <end position="10"/>
    </location>
</feature>
<evidence type="ECO:0000313" key="3">
    <source>
        <dbReference type="Proteomes" id="UP000198215"/>
    </source>
</evidence>
<evidence type="ECO:0000313" key="2">
    <source>
        <dbReference type="EMBL" id="SCG73092.1"/>
    </source>
</evidence>
<proteinExistence type="predicted"/>
<protein>
    <submittedName>
        <fullName evidence="2">Uncharacterized protein</fullName>
    </submittedName>
</protein>
<dbReference type="EMBL" id="LT607753">
    <property type="protein sequence ID" value="SCG73092.1"/>
    <property type="molecule type" value="Genomic_DNA"/>
</dbReference>
<accession>A0A1C5JR96</accession>